<dbReference type="AlphaFoldDB" id="A0A2L0H6K0"/>
<dbReference type="RefSeq" id="WP_037423442.1">
    <property type="nucleotide sequence ID" value="NZ_CP024307.1"/>
</dbReference>
<proteinExistence type="predicted"/>
<evidence type="ECO:0000256" key="1">
    <source>
        <dbReference type="SAM" id="MobiDB-lite"/>
    </source>
</evidence>
<feature type="compositionally biased region" description="Basic and acidic residues" evidence="1">
    <location>
        <begin position="80"/>
        <end position="92"/>
    </location>
</feature>
<dbReference type="EMBL" id="CP024307">
    <property type="protein sequence ID" value="AUX76812.1"/>
    <property type="molecule type" value="Genomic_DNA"/>
</dbReference>
<organism evidence="2 3">
    <name type="scientific">Rhizobium fredii</name>
    <name type="common">Sinorhizobium fredii</name>
    <dbReference type="NCBI Taxonomy" id="380"/>
    <lineage>
        <taxon>Bacteria</taxon>
        <taxon>Pseudomonadati</taxon>
        <taxon>Pseudomonadota</taxon>
        <taxon>Alphaproteobacteria</taxon>
        <taxon>Hyphomicrobiales</taxon>
        <taxon>Rhizobiaceae</taxon>
        <taxon>Sinorhizobium/Ensifer group</taxon>
        <taxon>Sinorhizobium</taxon>
    </lineage>
</organism>
<protein>
    <submittedName>
        <fullName evidence="2">Uncharacterized protein</fullName>
    </submittedName>
</protein>
<evidence type="ECO:0000313" key="3">
    <source>
        <dbReference type="Proteomes" id="UP000239340"/>
    </source>
</evidence>
<dbReference type="Proteomes" id="UP000239340">
    <property type="component" value="Chromosome"/>
</dbReference>
<reference evidence="2 3" key="1">
    <citation type="submission" date="2017-10" db="EMBL/GenBank/DDBJ databases">
        <title>Analysis of the genome sequences of Rhizobium populations associated to common bean (phaseolus vulgaris).</title>
        <authorList>
            <person name="Bustos P."/>
            <person name="Santamaria R.I."/>
            <person name="Miranda-Sanchez F."/>
            <person name="Perez-Carrascal O."/>
            <person name="Juarez S."/>
            <person name="Lozano L."/>
            <person name="Martinez-Flores I."/>
            <person name="Vinuesa P."/>
            <person name="Martinez-Romero E."/>
            <person name="Cevallos M.A."/>
            <person name="Romero D."/>
            <person name="Davila G."/>
            <person name="Gonzalez V."/>
        </authorList>
    </citation>
    <scope>NUCLEOTIDE SEQUENCE [LARGE SCALE GENOMIC DNA]</scope>
    <source>
        <strain evidence="2 3">NXT3</strain>
    </source>
</reference>
<evidence type="ECO:0000313" key="2">
    <source>
        <dbReference type="EMBL" id="AUX76812.1"/>
    </source>
</evidence>
<name>A0A2L0H6K0_RHIFR</name>
<feature type="region of interest" description="Disordered" evidence="1">
    <location>
        <begin position="80"/>
        <end position="108"/>
    </location>
</feature>
<gene>
    <name evidence="2" type="ORF">NXT3_CH02247</name>
</gene>
<sequence length="108" mass="12110">MSIPVIRSNLHDHVEELFSADLLRSSDAENQRALKTFLSCTYSSLASLTWHLGADGHVFQREAVPAAEIADEAYFERNLEDQFSAGRDDQPQKSHGTHNHRQQFGGSL</sequence>
<accession>A0A2L0H6K0</accession>